<gene>
    <name evidence="3" type="ORF">CNE99_02545</name>
</gene>
<evidence type="ECO:0000313" key="3">
    <source>
        <dbReference type="EMBL" id="PDH40978.1"/>
    </source>
</evidence>
<comment type="caution">
    <text evidence="3">The sequence shown here is derived from an EMBL/GenBank/DDBJ whole genome shotgun (WGS) entry which is preliminary data.</text>
</comment>
<evidence type="ECO:0000313" key="4">
    <source>
        <dbReference type="Proteomes" id="UP000219327"/>
    </source>
</evidence>
<dbReference type="InterPro" id="IPR003673">
    <property type="entry name" value="CoA-Trfase_fam_III"/>
</dbReference>
<feature type="region of interest" description="Disordered" evidence="2">
    <location>
        <begin position="436"/>
        <end position="457"/>
    </location>
</feature>
<sequence>MSGALNDIRVIDLSTDLSGAWAARLFGDQGADVILAEPPTGHCLRHEPPFVANDDGDRESALHAYANWNKRSVVIQSETQLSELVGNADILITNERAPFSGLAETAIDALPENGIHLSVTPHGLTGPWASYPGNNLTLSSRVGWAAMNRRVDEPPLQLPVQQTGYITGVAAFVSGVAAVIRRQQSGQGETVDLSQLEALSLTCYPWALMGNYIGGDRVRYGVTGARTKEKPGPLWQTSDGYINFGFGEWKRWTDALTYLGVDEFANDEVFIPVLGRQQKDLKPVGQALADSVISRNKWDIFNKLAQLHCISGVVQNAQELLHCKQMKARSFHMQTNLGGKTRNTAGAPAKLSETPYQHHRDAPALGEHNGDSGRKTQPQAIVDGDKSTQPLSGVRVLTFTQAWSGTFATELLALLGADVVQIEARKRPDVWRGAGAPVPPAIRDENKEQSPLNTNGMYNSVNLNKRAITLDMGSEEGLSMFWQMLPSFDVVAENFSPHVMSNWGITMETLREKKPGIIFASLSGYGRQGPWSEFPANGATTEPMSGFASVHGYEDDAAANTAGLIPDPITGYYFAASILSAIHHRNKTGQGQRIDEAMMEAVAVQMGDGMLHCDATGEIPGPRGNRHPLHAPHNVYQDCDGEWLAIAVDSNESWQALCVTLGMMAEASDTTLSDAAGRKEAESRLDDLLATIVAEDTAANLETRLCQAGVAAAAVQPFEPVYADPSEHVLDRGFMVQLIHAECGQHYYATAPWIMKSLGRPPVEVSPRFGEHSQEVFSEELGLTTADYERLEAEGITGTTRL</sequence>
<name>A0A2A5WXH0_9GAMM</name>
<dbReference type="InterPro" id="IPR044855">
    <property type="entry name" value="CoA-Trfase_III_dom3_sf"/>
</dbReference>
<evidence type="ECO:0008006" key="5">
    <source>
        <dbReference type="Google" id="ProtNLM"/>
    </source>
</evidence>
<feature type="compositionally biased region" description="Basic and acidic residues" evidence="2">
    <location>
        <begin position="356"/>
        <end position="374"/>
    </location>
</feature>
<dbReference type="SUPFAM" id="SSF89796">
    <property type="entry name" value="CoA-transferase family III (CaiB/BaiF)"/>
    <property type="match status" value="2"/>
</dbReference>
<dbReference type="Pfam" id="PF02515">
    <property type="entry name" value="CoA_transf_3"/>
    <property type="match status" value="2"/>
</dbReference>
<dbReference type="AlphaFoldDB" id="A0A2A5WXH0"/>
<proteinExistence type="predicted"/>
<dbReference type="GO" id="GO:0008410">
    <property type="term" value="F:CoA-transferase activity"/>
    <property type="evidence" value="ECO:0007669"/>
    <property type="project" value="TreeGrafter"/>
</dbReference>
<dbReference type="InterPro" id="IPR050483">
    <property type="entry name" value="CoA-transferase_III_domain"/>
</dbReference>
<dbReference type="PANTHER" id="PTHR48207">
    <property type="entry name" value="SUCCINATE--HYDROXYMETHYLGLUTARATE COA-TRANSFERASE"/>
    <property type="match status" value="1"/>
</dbReference>
<organism evidence="3 4">
    <name type="scientific">OM182 bacterium MED-G24</name>
    <dbReference type="NCBI Taxonomy" id="1986255"/>
    <lineage>
        <taxon>Bacteria</taxon>
        <taxon>Pseudomonadati</taxon>
        <taxon>Pseudomonadota</taxon>
        <taxon>Gammaproteobacteria</taxon>
        <taxon>OMG group</taxon>
        <taxon>OM182 clade</taxon>
    </lineage>
</organism>
<dbReference type="PANTHER" id="PTHR48207:SF3">
    <property type="entry name" value="SUCCINATE--HYDROXYMETHYLGLUTARATE COA-TRANSFERASE"/>
    <property type="match status" value="1"/>
</dbReference>
<dbReference type="Gene3D" id="3.40.50.10540">
    <property type="entry name" value="Crotonobetainyl-coa:carnitine coa-transferase, domain 1"/>
    <property type="match status" value="2"/>
</dbReference>
<dbReference type="EMBL" id="NTKD01000007">
    <property type="protein sequence ID" value="PDH40978.1"/>
    <property type="molecule type" value="Genomic_DNA"/>
</dbReference>
<dbReference type="InterPro" id="IPR023606">
    <property type="entry name" value="CoA-Trfase_III_dom_1_sf"/>
</dbReference>
<dbReference type="Gene3D" id="3.30.1540.10">
    <property type="entry name" value="formyl-coa transferase, domain 3"/>
    <property type="match status" value="2"/>
</dbReference>
<keyword evidence="1" id="KW-0808">Transferase</keyword>
<dbReference type="Proteomes" id="UP000219327">
    <property type="component" value="Unassembled WGS sequence"/>
</dbReference>
<evidence type="ECO:0000256" key="2">
    <source>
        <dbReference type="SAM" id="MobiDB-lite"/>
    </source>
</evidence>
<reference evidence="3 4" key="1">
    <citation type="submission" date="2017-08" db="EMBL/GenBank/DDBJ databases">
        <title>Fine stratification of microbial communities through a metagenomic profile of the photic zone.</title>
        <authorList>
            <person name="Haro-Moreno J.M."/>
            <person name="Lopez-Perez M."/>
            <person name="De La Torre J."/>
            <person name="Picazo A."/>
            <person name="Camacho A."/>
            <person name="Rodriguez-Valera F."/>
        </authorList>
    </citation>
    <scope>NUCLEOTIDE SEQUENCE [LARGE SCALE GENOMIC DNA]</scope>
    <source>
        <strain evidence="3">MED-G24</strain>
    </source>
</reference>
<feature type="region of interest" description="Disordered" evidence="2">
    <location>
        <begin position="353"/>
        <end position="387"/>
    </location>
</feature>
<protein>
    <recommendedName>
        <fullName evidence="5">CoA transferase</fullName>
    </recommendedName>
</protein>
<accession>A0A2A5WXH0</accession>
<evidence type="ECO:0000256" key="1">
    <source>
        <dbReference type="ARBA" id="ARBA00022679"/>
    </source>
</evidence>